<dbReference type="EMBL" id="KF740664">
    <property type="protein sequence ID" value="AHH01913.1"/>
    <property type="molecule type" value="Genomic_DNA"/>
</dbReference>
<keyword evidence="2" id="KW-1185">Reference proteome</keyword>
<evidence type="ECO:0000313" key="1">
    <source>
        <dbReference type="EMBL" id="AHH01913.1"/>
    </source>
</evidence>
<gene>
    <name evidence="1" type="ORF">pv_346</name>
</gene>
<accession>W5S569</accession>
<proteinExistence type="predicted"/>
<dbReference type="RefSeq" id="YP_009001248.1">
    <property type="nucleotide sequence ID" value="NC_023423.1"/>
</dbReference>
<reference evidence="1 2" key="1">
    <citation type="journal article" date="2014" name="Proc. Natl. Acad. Sci. U.S.A.">
        <title>Thirty-thousand-year-old distant relative of giant icosahedral DNA viruses with a pandoravirus morphology.</title>
        <authorList>
            <person name="Legendre M."/>
            <person name="Bartoli J."/>
            <person name="Shmakova L."/>
            <person name="Jeudy S."/>
            <person name="Labadie K."/>
            <person name="Adrait A."/>
            <person name="Lescot M."/>
            <person name="Poirot O."/>
            <person name="Bertaux L."/>
            <person name="Bruley C."/>
            <person name="Coute Y."/>
            <person name="Rivkina E."/>
            <person name="Abergel C."/>
            <person name="Claverie J.M."/>
        </authorList>
    </citation>
    <scope>NUCLEOTIDE SEQUENCE [LARGE SCALE GENOMIC DNA]</scope>
    <source>
        <strain evidence="1">P1084-T</strain>
    </source>
</reference>
<protein>
    <submittedName>
        <fullName evidence="1">Uncharacterized protein</fullName>
    </submittedName>
</protein>
<dbReference type="KEGG" id="vg:18266374"/>
<dbReference type="GeneID" id="18266374"/>
<name>W5S569_9VIRU</name>
<organism evidence="1 2">
    <name type="scientific">Pithovirus sibericum</name>
    <dbReference type="NCBI Taxonomy" id="1450746"/>
    <lineage>
        <taxon>Viruses</taxon>
        <taxon>Pithoviruses</taxon>
        <taxon>Orthopithovirinae</taxon>
        <taxon>Alphapithovirus</taxon>
        <taxon>Alphapithovirus sibericum</taxon>
    </lineage>
</organism>
<sequence>MVASRTYENDLYVAFNGEDLFDLIENELSSLNGEIGVYQVSPGVSEWKGVDAYEEFEKVVNYEDLWYKIENQEDPEIVPLMSKLSQRLKNQEEFLEFNVPDRSFLYICSSCQFASDEKPSFSPDNPCEDDECTCSHFCGCNQLEKIDLQRYSSTQRNAETTD</sequence>
<dbReference type="OrthoDB" id="27778at10239"/>
<evidence type="ECO:0000313" key="2">
    <source>
        <dbReference type="Proteomes" id="UP000202176"/>
    </source>
</evidence>
<dbReference type="Proteomes" id="UP000202176">
    <property type="component" value="Segment"/>
</dbReference>